<feature type="non-terminal residue" evidence="2">
    <location>
        <position position="1"/>
    </location>
</feature>
<protein>
    <submittedName>
        <fullName evidence="2">Uncharacterized protein</fullName>
    </submittedName>
</protein>
<dbReference type="Proteomes" id="UP000626109">
    <property type="component" value="Unassembled WGS sequence"/>
</dbReference>
<sequence>VLCATELPALCAWRLRCLLRHPVLRDVPHRRPLREERARRRAVPHDPWARAHRQGDRRGLPGDEAGGGRQRGCRLHGGFLPAVRRLQAGLRAILQRRRLDGHLWR</sequence>
<name>A0A813IP08_POLGL</name>
<evidence type="ECO:0000256" key="1">
    <source>
        <dbReference type="SAM" id="MobiDB-lite"/>
    </source>
</evidence>
<accession>A0A813IP08</accession>
<organism evidence="2 3">
    <name type="scientific">Polarella glacialis</name>
    <name type="common">Dinoflagellate</name>
    <dbReference type="NCBI Taxonomy" id="89957"/>
    <lineage>
        <taxon>Eukaryota</taxon>
        <taxon>Sar</taxon>
        <taxon>Alveolata</taxon>
        <taxon>Dinophyceae</taxon>
        <taxon>Suessiales</taxon>
        <taxon>Suessiaceae</taxon>
        <taxon>Polarella</taxon>
    </lineage>
</organism>
<proteinExistence type="predicted"/>
<gene>
    <name evidence="2" type="ORF">PGLA2088_LOCUS10788</name>
</gene>
<comment type="caution">
    <text evidence="2">The sequence shown here is derived from an EMBL/GenBank/DDBJ whole genome shotgun (WGS) entry which is preliminary data.</text>
</comment>
<feature type="compositionally biased region" description="Basic and acidic residues" evidence="1">
    <location>
        <begin position="30"/>
        <end position="61"/>
    </location>
</feature>
<evidence type="ECO:0000313" key="3">
    <source>
        <dbReference type="Proteomes" id="UP000626109"/>
    </source>
</evidence>
<dbReference type="EMBL" id="CAJNNW010012192">
    <property type="protein sequence ID" value="CAE8654065.1"/>
    <property type="molecule type" value="Genomic_DNA"/>
</dbReference>
<dbReference type="AlphaFoldDB" id="A0A813IP08"/>
<feature type="region of interest" description="Disordered" evidence="1">
    <location>
        <begin position="30"/>
        <end position="71"/>
    </location>
</feature>
<feature type="non-terminal residue" evidence="2">
    <location>
        <position position="105"/>
    </location>
</feature>
<reference evidence="2" key="1">
    <citation type="submission" date="2021-02" db="EMBL/GenBank/DDBJ databases">
        <authorList>
            <person name="Dougan E. K."/>
            <person name="Rhodes N."/>
            <person name="Thang M."/>
            <person name="Chan C."/>
        </authorList>
    </citation>
    <scope>NUCLEOTIDE SEQUENCE</scope>
</reference>
<evidence type="ECO:0000313" key="2">
    <source>
        <dbReference type="EMBL" id="CAE8654065.1"/>
    </source>
</evidence>